<keyword evidence="2" id="KW-1185">Reference proteome</keyword>
<dbReference type="AlphaFoldDB" id="A0A1G8TXC5"/>
<reference evidence="1 2" key="1">
    <citation type="submission" date="2016-10" db="EMBL/GenBank/DDBJ databases">
        <authorList>
            <person name="de Groot N.N."/>
        </authorList>
    </citation>
    <scope>NUCLEOTIDE SEQUENCE [LARGE SCALE GENOMIC DNA]</scope>
    <source>
        <strain evidence="1 2">DSM 26424</strain>
    </source>
</reference>
<dbReference type="Proteomes" id="UP000199093">
    <property type="component" value="Unassembled WGS sequence"/>
</dbReference>
<evidence type="ECO:0000313" key="2">
    <source>
        <dbReference type="Proteomes" id="UP000199093"/>
    </source>
</evidence>
<dbReference type="EMBL" id="FNEJ01000033">
    <property type="protein sequence ID" value="SDJ46034.1"/>
    <property type="molecule type" value="Genomic_DNA"/>
</dbReference>
<organism evidence="1 2">
    <name type="scientific">Salipiger marinus</name>
    <dbReference type="NCBI Taxonomy" id="555512"/>
    <lineage>
        <taxon>Bacteria</taxon>
        <taxon>Pseudomonadati</taxon>
        <taxon>Pseudomonadota</taxon>
        <taxon>Alphaproteobacteria</taxon>
        <taxon>Rhodobacterales</taxon>
        <taxon>Roseobacteraceae</taxon>
        <taxon>Salipiger</taxon>
    </lineage>
</organism>
<proteinExistence type="predicted"/>
<dbReference type="RefSeq" id="WP_131821877.1">
    <property type="nucleotide sequence ID" value="NZ_FNEJ01000033.1"/>
</dbReference>
<evidence type="ECO:0000313" key="1">
    <source>
        <dbReference type="EMBL" id="SDJ46034.1"/>
    </source>
</evidence>
<dbReference type="STRING" id="555512.SAMN04487993_103336"/>
<protein>
    <submittedName>
        <fullName evidence="1">Uncharacterized protein</fullName>
    </submittedName>
</protein>
<sequence>MSLAPAALGPDVLHSGTVTLTRKSKRPLRFVGIRLCHTTGVEQDAVSLWARQDGRLAVSLCVAGREDAVVARTLDEAGLWLERQCMWGGWSDPPHSALDLLIFLETCLADRQWHDRLAHLAQGALAKWPDSLKQSGGEI</sequence>
<accession>A0A1G8TXC5</accession>
<name>A0A1G8TXC5_9RHOB</name>
<dbReference type="OrthoDB" id="196105at2"/>
<gene>
    <name evidence="1" type="ORF">SAMN04487993_103336</name>
</gene>